<dbReference type="InterPro" id="IPR019257">
    <property type="entry name" value="MeTrfase_dom"/>
</dbReference>
<evidence type="ECO:0000256" key="5">
    <source>
        <dbReference type="ARBA" id="ARBA00022603"/>
    </source>
</evidence>
<dbReference type="GO" id="GO:0008168">
    <property type="term" value="F:methyltransferase activity"/>
    <property type="evidence" value="ECO:0007669"/>
    <property type="project" value="UniProtKB-KW"/>
</dbReference>
<dbReference type="InterPro" id="IPR017804">
    <property type="entry name" value="MeTrfase_EgtD-like"/>
</dbReference>
<dbReference type="GO" id="GO:0032259">
    <property type="term" value="P:methylation"/>
    <property type="evidence" value="ECO:0007669"/>
    <property type="project" value="UniProtKB-KW"/>
</dbReference>
<dbReference type="NCBIfam" id="TIGR03439">
    <property type="entry name" value="methyl_EasF"/>
    <property type="match status" value="1"/>
</dbReference>
<dbReference type="AlphaFoldDB" id="A0AAV9N3H1"/>
<comment type="pathway">
    <text evidence="1">Alkaloid biosynthesis; ergot alkaloid biosynthesis.</text>
</comment>
<dbReference type="InterPro" id="IPR017805">
    <property type="entry name" value="SAM_MeTrfase_EasF-type_put"/>
</dbReference>
<evidence type="ECO:0000256" key="2">
    <source>
        <dbReference type="ARBA" id="ARBA00008361"/>
    </source>
</evidence>
<comment type="caution">
    <text evidence="10">The sequence shown here is derived from an EMBL/GenBank/DDBJ whole genome shotgun (WGS) entry which is preliminary data.</text>
</comment>
<comment type="subunit">
    <text evidence="3">Homodimer.</text>
</comment>
<dbReference type="PANTHER" id="PTHR43397">
    <property type="entry name" value="ERGOTHIONEINE BIOSYNTHESIS PROTEIN 1"/>
    <property type="match status" value="1"/>
</dbReference>
<evidence type="ECO:0000313" key="10">
    <source>
        <dbReference type="EMBL" id="KAK5048675.1"/>
    </source>
</evidence>
<evidence type="ECO:0000256" key="6">
    <source>
        <dbReference type="ARBA" id="ARBA00022679"/>
    </source>
</evidence>
<dbReference type="GeneID" id="89973941"/>
<dbReference type="Gene3D" id="3.40.50.150">
    <property type="entry name" value="Vaccinia Virus protein VP39"/>
    <property type="match status" value="1"/>
</dbReference>
<evidence type="ECO:0000256" key="1">
    <source>
        <dbReference type="ARBA" id="ARBA00005107"/>
    </source>
</evidence>
<evidence type="ECO:0000256" key="8">
    <source>
        <dbReference type="ARBA" id="ARBA00049425"/>
    </source>
</evidence>
<keyword evidence="6" id="KW-0808">Transferase</keyword>
<proteinExistence type="inferred from homology"/>
<keyword evidence="4" id="KW-0017">Alkaloid metabolism</keyword>
<dbReference type="PIRSF" id="PIRSF018005">
    <property type="entry name" value="UCP018005"/>
    <property type="match status" value="1"/>
</dbReference>
<dbReference type="PANTHER" id="PTHR43397:SF1">
    <property type="entry name" value="ERGOTHIONEINE BIOSYNTHESIS PROTEIN 1"/>
    <property type="match status" value="1"/>
</dbReference>
<evidence type="ECO:0000256" key="7">
    <source>
        <dbReference type="ARBA" id="ARBA00039094"/>
    </source>
</evidence>
<accession>A0AAV9N3H1</accession>
<dbReference type="Pfam" id="PF10017">
    <property type="entry name" value="Methyltransf_33"/>
    <property type="match status" value="1"/>
</dbReference>
<feature type="domain" description="Histidine-specific methyltransferase SAM-dependent" evidence="9">
    <location>
        <begin position="20"/>
        <end position="322"/>
    </location>
</feature>
<keyword evidence="11" id="KW-1185">Reference proteome</keyword>
<evidence type="ECO:0000256" key="4">
    <source>
        <dbReference type="ARBA" id="ARBA00022589"/>
    </source>
</evidence>
<organism evidence="10 11">
    <name type="scientific">Exophiala bonariae</name>
    <dbReference type="NCBI Taxonomy" id="1690606"/>
    <lineage>
        <taxon>Eukaryota</taxon>
        <taxon>Fungi</taxon>
        <taxon>Dikarya</taxon>
        <taxon>Ascomycota</taxon>
        <taxon>Pezizomycotina</taxon>
        <taxon>Eurotiomycetes</taxon>
        <taxon>Chaetothyriomycetidae</taxon>
        <taxon>Chaetothyriales</taxon>
        <taxon>Herpotrichiellaceae</taxon>
        <taxon>Exophiala</taxon>
    </lineage>
</organism>
<evidence type="ECO:0000259" key="9">
    <source>
        <dbReference type="Pfam" id="PF10017"/>
    </source>
</evidence>
<dbReference type="InterPro" id="IPR029063">
    <property type="entry name" value="SAM-dependent_MTases_sf"/>
</dbReference>
<dbReference type="EMBL" id="JAVRRD010000021">
    <property type="protein sequence ID" value="KAK5048675.1"/>
    <property type="molecule type" value="Genomic_DNA"/>
</dbReference>
<gene>
    <name evidence="10" type="ORF">LTR84_005766</name>
</gene>
<comment type="similarity">
    <text evidence="2">Belongs to the methyltransferase superfamily.</text>
</comment>
<reference evidence="10 11" key="1">
    <citation type="submission" date="2023-08" db="EMBL/GenBank/DDBJ databases">
        <title>Black Yeasts Isolated from many extreme environments.</title>
        <authorList>
            <person name="Coleine C."/>
            <person name="Stajich J.E."/>
            <person name="Selbmann L."/>
        </authorList>
    </citation>
    <scope>NUCLEOTIDE SEQUENCE [LARGE SCALE GENOMIC DNA]</scope>
    <source>
        <strain evidence="10 11">CCFEE 5792</strain>
    </source>
</reference>
<dbReference type="RefSeq" id="XP_064704034.1">
    <property type="nucleotide sequence ID" value="XM_064849331.1"/>
</dbReference>
<evidence type="ECO:0000256" key="3">
    <source>
        <dbReference type="ARBA" id="ARBA00011738"/>
    </source>
</evidence>
<dbReference type="InterPro" id="IPR051128">
    <property type="entry name" value="EgtD_Methyltrsf_superfamily"/>
</dbReference>
<name>A0AAV9N3H1_9EURO</name>
<evidence type="ECO:0000313" key="11">
    <source>
        <dbReference type="Proteomes" id="UP001358417"/>
    </source>
</evidence>
<protein>
    <recommendedName>
        <fullName evidence="7">4-dimethylallyltryptophan N-methyltransferase</fullName>
        <ecNumber evidence="7">2.1.1.261</ecNumber>
    </recommendedName>
</protein>
<comment type="catalytic activity">
    <reaction evidence="8">
        <text>4-(3-methylbut-2-enyl)-L-tryptophan + S-adenosyl-L-methionine = 4-(3-methylbut-2-enyl)-L-abrine + S-adenosyl-L-homocysteine + H(+)</text>
        <dbReference type="Rhea" id="RHEA:34435"/>
        <dbReference type="ChEBI" id="CHEBI:15378"/>
        <dbReference type="ChEBI" id="CHEBI:57856"/>
        <dbReference type="ChEBI" id="CHEBI:58209"/>
        <dbReference type="ChEBI" id="CHEBI:59789"/>
        <dbReference type="ChEBI" id="CHEBI:67248"/>
        <dbReference type="EC" id="2.1.1.261"/>
    </reaction>
</comment>
<dbReference type="Proteomes" id="UP001358417">
    <property type="component" value="Unassembled WGS sequence"/>
</dbReference>
<dbReference type="GO" id="GO:0009820">
    <property type="term" value="P:alkaloid metabolic process"/>
    <property type="evidence" value="ECO:0007669"/>
    <property type="project" value="UniProtKB-KW"/>
</dbReference>
<sequence>MTNIIDIRDECQSQNLRRVLEDSLLSQQPSIPPLLLWDEQGMELFSKMTEKGSTNSYGSSAEMEVLSAHVDDISKICDDGGILIDLGAGSLHKSSFVVKHLAARNGRVQFYALDISPEYLQKSLDSCTPQMQQLGVQSVGLAGTFKDLISWLYSNGHTFTKPVTYLWLGNSMANLSIGEVATTLQQLIIGLPSRIRGSTKFILGLDACNDHKEIIESYTSKPTELWALNALKHANSLIGTQVFRLDEWEYQGEYDDSTRCFTASFVARRDVEMRLRGKMHRFTAGQPLKLAHSYKWNRGDLESLLESTNLEITNCWKHTTPYCEHFPLEYLSPNILPG</sequence>
<keyword evidence="5" id="KW-0489">Methyltransferase</keyword>
<dbReference type="EC" id="2.1.1.261" evidence="7"/>